<evidence type="ECO:0000256" key="5">
    <source>
        <dbReference type="ARBA" id="ARBA00023136"/>
    </source>
</evidence>
<proteinExistence type="inferred from homology"/>
<keyword evidence="13" id="KW-1185">Reference proteome</keyword>
<gene>
    <name evidence="10" type="primary">fluC</name>
    <name evidence="10" type="synonym">crcB</name>
    <name evidence="12" type="ORF">FB558_8072</name>
</gene>
<comment type="subcellular location">
    <subcellularLocation>
        <location evidence="1 10">Cell membrane</location>
        <topology evidence="1 10">Multi-pass membrane protein</topology>
    </subcellularLocation>
</comment>
<keyword evidence="10" id="KW-0406">Ion transport</keyword>
<dbReference type="Proteomes" id="UP000315677">
    <property type="component" value="Unassembled WGS sequence"/>
</dbReference>
<dbReference type="HAMAP" id="MF_00454">
    <property type="entry name" value="FluC"/>
    <property type="match status" value="1"/>
</dbReference>
<dbReference type="Pfam" id="PF02537">
    <property type="entry name" value="CRCB"/>
    <property type="match status" value="1"/>
</dbReference>
<comment type="function">
    <text evidence="9 10">Fluoride-specific ion channel. Important for reducing fluoride concentration in the cell, thus reducing its toxicity.</text>
</comment>
<evidence type="ECO:0000256" key="10">
    <source>
        <dbReference type="HAMAP-Rule" id="MF_00454"/>
    </source>
</evidence>
<dbReference type="InterPro" id="IPR003691">
    <property type="entry name" value="FluC"/>
</dbReference>
<feature type="transmembrane region" description="Helical" evidence="10">
    <location>
        <begin position="142"/>
        <end position="164"/>
    </location>
</feature>
<evidence type="ECO:0000256" key="2">
    <source>
        <dbReference type="ARBA" id="ARBA00022475"/>
    </source>
</evidence>
<evidence type="ECO:0000256" key="6">
    <source>
        <dbReference type="ARBA" id="ARBA00023303"/>
    </source>
</evidence>
<evidence type="ECO:0000256" key="3">
    <source>
        <dbReference type="ARBA" id="ARBA00022692"/>
    </source>
</evidence>
<comment type="caution">
    <text evidence="12">The sequence shown here is derived from an EMBL/GenBank/DDBJ whole genome shotgun (WGS) entry which is preliminary data.</text>
</comment>
<reference evidence="12 13" key="1">
    <citation type="submission" date="2019-06" db="EMBL/GenBank/DDBJ databases">
        <title>Sequencing the genomes of 1000 actinobacteria strains.</title>
        <authorList>
            <person name="Klenk H.-P."/>
        </authorList>
    </citation>
    <scope>NUCLEOTIDE SEQUENCE [LARGE SCALE GENOMIC DNA]</scope>
    <source>
        <strain evidence="12 13">DSM 45301</strain>
    </source>
</reference>
<dbReference type="PANTHER" id="PTHR28259">
    <property type="entry name" value="FLUORIDE EXPORT PROTEIN 1-RELATED"/>
    <property type="match status" value="1"/>
</dbReference>
<feature type="binding site" evidence="10">
    <location>
        <position position="123"/>
    </location>
    <ligand>
        <name>Na(+)</name>
        <dbReference type="ChEBI" id="CHEBI:29101"/>
        <note>structural</note>
    </ligand>
</feature>
<comment type="catalytic activity">
    <reaction evidence="8">
        <text>fluoride(in) = fluoride(out)</text>
        <dbReference type="Rhea" id="RHEA:76159"/>
        <dbReference type="ChEBI" id="CHEBI:17051"/>
    </reaction>
    <physiologicalReaction direction="left-to-right" evidence="8">
        <dbReference type="Rhea" id="RHEA:76160"/>
    </physiologicalReaction>
</comment>
<evidence type="ECO:0000256" key="1">
    <source>
        <dbReference type="ARBA" id="ARBA00004651"/>
    </source>
</evidence>
<evidence type="ECO:0000256" key="8">
    <source>
        <dbReference type="ARBA" id="ARBA00035585"/>
    </source>
</evidence>
<evidence type="ECO:0000256" key="11">
    <source>
        <dbReference type="SAM" id="MobiDB-lite"/>
    </source>
</evidence>
<evidence type="ECO:0000256" key="4">
    <source>
        <dbReference type="ARBA" id="ARBA00022989"/>
    </source>
</evidence>
<name>A0A543CYN0_9PSEU</name>
<keyword evidence="2 10" id="KW-1003">Cell membrane</keyword>
<feature type="region of interest" description="Disordered" evidence="11">
    <location>
        <begin position="1"/>
        <end position="32"/>
    </location>
</feature>
<organism evidence="12 13">
    <name type="scientific">Pseudonocardia kunmingensis</name>
    <dbReference type="NCBI Taxonomy" id="630975"/>
    <lineage>
        <taxon>Bacteria</taxon>
        <taxon>Bacillati</taxon>
        <taxon>Actinomycetota</taxon>
        <taxon>Actinomycetes</taxon>
        <taxon>Pseudonocardiales</taxon>
        <taxon>Pseudonocardiaceae</taxon>
        <taxon>Pseudonocardia</taxon>
    </lineage>
</organism>
<accession>A0A543CYN0</accession>
<comment type="activity regulation">
    <text evidence="10">Na(+) is not transported, but it plays an essential structural role and its presence is essential for fluoride channel function.</text>
</comment>
<feature type="transmembrane region" description="Helical" evidence="10">
    <location>
        <begin position="83"/>
        <end position="101"/>
    </location>
</feature>
<dbReference type="GO" id="GO:0062054">
    <property type="term" value="F:fluoride channel activity"/>
    <property type="evidence" value="ECO:0007669"/>
    <property type="project" value="UniProtKB-UniRule"/>
</dbReference>
<keyword evidence="10" id="KW-0915">Sodium</keyword>
<protein>
    <recommendedName>
        <fullName evidence="10">Fluoride-specific ion channel FluC</fullName>
    </recommendedName>
</protein>
<comment type="similarity">
    <text evidence="7 10">Belongs to the fluoride channel Fluc/FEX (TC 1.A.43) family.</text>
</comment>
<keyword evidence="10" id="KW-0479">Metal-binding</keyword>
<keyword evidence="5 10" id="KW-0472">Membrane</keyword>
<sequence>MVEGRRDQERAEASEPRQPEGGGPGVVDPDVDLRVPAQRRETAGRRWDVLGAIAAGGVLGAEARYALAVVLPHGQADWPWSTFLTNVSGCVLIGVLMVVITERVAPHRLVRPFLGVGVLGGYTTFSTATVDALSLVQAGRPVAALGYAVATPVLAVVACVLGVVGTRLLLGHAAWRAGAGR</sequence>
<dbReference type="GO" id="GO:0046872">
    <property type="term" value="F:metal ion binding"/>
    <property type="evidence" value="ECO:0007669"/>
    <property type="project" value="UniProtKB-KW"/>
</dbReference>
<keyword evidence="6 10" id="KW-0407">Ion channel</keyword>
<evidence type="ECO:0000256" key="9">
    <source>
        <dbReference type="ARBA" id="ARBA00049940"/>
    </source>
</evidence>
<feature type="binding site" evidence="10">
    <location>
        <position position="120"/>
    </location>
    <ligand>
        <name>Na(+)</name>
        <dbReference type="ChEBI" id="CHEBI:29101"/>
        <note>structural</note>
    </ligand>
</feature>
<dbReference type="EMBL" id="VFPA01000007">
    <property type="protein sequence ID" value="TQM02207.1"/>
    <property type="molecule type" value="Genomic_DNA"/>
</dbReference>
<dbReference type="GO" id="GO:0005886">
    <property type="term" value="C:plasma membrane"/>
    <property type="evidence" value="ECO:0007669"/>
    <property type="project" value="UniProtKB-SubCell"/>
</dbReference>
<keyword evidence="3 10" id="KW-0812">Transmembrane</keyword>
<evidence type="ECO:0000256" key="7">
    <source>
        <dbReference type="ARBA" id="ARBA00035120"/>
    </source>
</evidence>
<keyword evidence="4 10" id="KW-1133">Transmembrane helix</keyword>
<dbReference type="PANTHER" id="PTHR28259:SF1">
    <property type="entry name" value="FLUORIDE EXPORT PROTEIN 1-RELATED"/>
    <property type="match status" value="1"/>
</dbReference>
<feature type="compositionally biased region" description="Basic and acidic residues" evidence="11">
    <location>
        <begin position="1"/>
        <end position="18"/>
    </location>
</feature>
<feature type="transmembrane region" description="Helical" evidence="10">
    <location>
        <begin position="113"/>
        <end position="136"/>
    </location>
</feature>
<dbReference type="AlphaFoldDB" id="A0A543CYN0"/>
<keyword evidence="10" id="KW-0813">Transport</keyword>
<dbReference type="GO" id="GO:0140114">
    <property type="term" value="P:cellular detoxification of fluoride"/>
    <property type="evidence" value="ECO:0007669"/>
    <property type="project" value="UniProtKB-UniRule"/>
</dbReference>
<dbReference type="RefSeq" id="WP_342787734.1">
    <property type="nucleotide sequence ID" value="NZ_VFPA01000007.1"/>
</dbReference>
<evidence type="ECO:0000313" key="12">
    <source>
        <dbReference type="EMBL" id="TQM02207.1"/>
    </source>
</evidence>
<evidence type="ECO:0000313" key="13">
    <source>
        <dbReference type="Proteomes" id="UP000315677"/>
    </source>
</evidence>
<feature type="transmembrane region" description="Helical" evidence="10">
    <location>
        <begin position="49"/>
        <end position="71"/>
    </location>
</feature>